<keyword evidence="2" id="KW-1185">Reference proteome</keyword>
<dbReference type="EMBL" id="LXQA010978331">
    <property type="protein sequence ID" value="MCI79648.1"/>
    <property type="molecule type" value="Genomic_DNA"/>
</dbReference>
<accession>A0A392UUE1</accession>
<reference evidence="1 2" key="1">
    <citation type="journal article" date="2018" name="Front. Plant Sci.">
        <title>Red Clover (Trifolium pratense) and Zigzag Clover (T. medium) - A Picture of Genomic Similarities and Differences.</title>
        <authorList>
            <person name="Dluhosova J."/>
            <person name="Istvanek J."/>
            <person name="Nedelnik J."/>
            <person name="Repkova J."/>
        </authorList>
    </citation>
    <scope>NUCLEOTIDE SEQUENCE [LARGE SCALE GENOMIC DNA]</scope>
    <source>
        <strain evidence="2">cv. 10/8</strain>
        <tissue evidence="1">Leaf</tissue>
    </source>
</reference>
<protein>
    <submittedName>
        <fullName evidence="1">Uncharacterized protein</fullName>
    </submittedName>
</protein>
<comment type="caution">
    <text evidence="1">The sequence shown here is derived from an EMBL/GenBank/DDBJ whole genome shotgun (WGS) entry which is preliminary data.</text>
</comment>
<proteinExistence type="predicted"/>
<feature type="non-terminal residue" evidence="1">
    <location>
        <position position="29"/>
    </location>
</feature>
<sequence>MWDLTTHTCHNTAQKQEVIQNLGGMIDGQ</sequence>
<evidence type="ECO:0000313" key="2">
    <source>
        <dbReference type="Proteomes" id="UP000265520"/>
    </source>
</evidence>
<name>A0A392UUE1_9FABA</name>
<evidence type="ECO:0000313" key="1">
    <source>
        <dbReference type="EMBL" id="MCI79648.1"/>
    </source>
</evidence>
<organism evidence="1 2">
    <name type="scientific">Trifolium medium</name>
    <dbReference type="NCBI Taxonomy" id="97028"/>
    <lineage>
        <taxon>Eukaryota</taxon>
        <taxon>Viridiplantae</taxon>
        <taxon>Streptophyta</taxon>
        <taxon>Embryophyta</taxon>
        <taxon>Tracheophyta</taxon>
        <taxon>Spermatophyta</taxon>
        <taxon>Magnoliopsida</taxon>
        <taxon>eudicotyledons</taxon>
        <taxon>Gunneridae</taxon>
        <taxon>Pentapetalae</taxon>
        <taxon>rosids</taxon>
        <taxon>fabids</taxon>
        <taxon>Fabales</taxon>
        <taxon>Fabaceae</taxon>
        <taxon>Papilionoideae</taxon>
        <taxon>50 kb inversion clade</taxon>
        <taxon>NPAAA clade</taxon>
        <taxon>Hologalegina</taxon>
        <taxon>IRL clade</taxon>
        <taxon>Trifolieae</taxon>
        <taxon>Trifolium</taxon>
    </lineage>
</organism>
<dbReference type="Proteomes" id="UP000265520">
    <property type="component" value="Unassembled WGS sequence"/>
</dbReference>
<dbReference type="AlphaFoldDB" id="A0A392UUE1"/>